<comment type="caution">
    <text evidence="1">The sequence shown here is derived from an EMBL/GenBank/DDBJ whole genome shotgun (WGS) entry which is preliminary data.</text>
</comment>
<protein>
    <submittedName>
        <fullName evidence="1">Uncharacterized protein</fullName>
    </submittedName>
</protein>
<dbReference type="EMBL" id="BAABBY010000002">
    <property type="protein sequence ID" value="GAA4200036.1"/>
    <property type="molecule type" value="Genomic_DNA"/>
</dbReference>
<keyword evidence="2" id="KW-1185">Reference proteome</keyword>
<evidence type="ECO:0000313" key="1">
    <source>
        <dbReference type="EMBL" id="GAA4200036.1"/>
    </source>
</evidence>
<proteinExistence type="predicted"/>
<dbReference type="RefSeq" id="WP_344850190.1">
    <property type="nucleotide sequence ID" value="NZ_BAABBY010000002.1"/>
</dbReference>
<gene>
    <name evidence="1" type="ORF">GCM10022289_11300</name>
</gene>
<name>A0ABP8B893_9SPHI</name>
<reference evidence="2" key="1">
    <citation type="journal article" date="2019" name="Int. J. Syst. Evol. Microbiol.">
        <title>The Global Catalogue of Microorganisms (GCM) 10K type strain sequencing project: providing services to taxonomists for standard genome sequencing and annotation.</title>
        <authorList>
            <consortium name="The Broad Institute Genomics Platform"/>
            <consortium name="The Broad Institute Genome Sequencing Center for Infectious Disease"/>
            <person name="Wu L."/>
            <person name="Ma J."/>
        </authorList>
    </citation>
    <scope>NUCLEOTIDE SEQUENCE [LARGE SCALE GENOMIC DNA]</scope>
    <source>
        <strain evidence="2">JCM 17626</strain>
    </source>
</reference>
<accession>A0ABP8B893</accession>
<organism evidence="1 2">
    <name type="scientific">Pedobacter jeongneungensis</name>
    <dbReference type="NCBI Taxonomy" id="947309"/>
    <lineage>
        <taxon>Bacteria</taxon>
        <taxon>Pseudomonadati</taxon>
        <taxon>Bacteroidota</taxon>
        <taxon>Sphingobacteriia</taxon>
        <taxon>Sphingobacteriales</taxon>
        <taxon>Sphingobacteriaceae</taxon>
        <taxon>Pedobacter</taxon>
    </lineage>
</organism>
<sequence>MEINKNGGALEAANRNKFEEGVVETRWTDVGEPYYVIRDGLDLEEYAAMAKAVLESEKDIAHDFTGKVISESGDREVLFEYKSGWFLEGLAEGEIE</sequence>
<evidence type="ECO:0000313" key="2">
    <source>
        <dbReference type="Proteomes" id="UP001501772"/>
    </source>
</evidence>
<dbReference type="Proteomes" id="UP001501772">
    <property type="component" value="Unassembled WGS sequence"/>
</dbReference>